<dbReference type="Proteomes" id="UP000233837">
    <property type="component" value="Unassembled WGS sequence"/>
</dbReference>
<accession>A0A2I0WIY3</accession>
<dbReference type="EMBL" id="KZ502584">
    <property type="protein sequence ID" value="PKU75623.1"/>
    <property type="molecule type" value="Genomic_DNA"/>
</dbReference>
<name>A0A2I0WIY3_9ASPA</name>
<keyword evidence="2" id="KW-1185">Reference proteome</keyword>
<reference evidence="1 2" key="1">
    <citation type="journal article" date="2016" name="Sci. Rep.">
        <title>The Dendrobium catenatum Lindl. genome sequence provides insights into polysaccharide synthase, floral development and adaptive evolution.</title>
        <authorList>
            <person name="Zhang G.Q."/>
            <person name="Xu Q."/>
            <person name="Bian C."/>
            <person name="Tsai W.C."/>
            <person name="Yeh C.M."/>
            <person name="Liu K.W."/>
            <person name="Yoshida K."/>
            <person name="Zhang L.S."/>
            <person name="Chang S.B."/>
            <person name="Chen F."/>
            <person name="Shi Y."/>
            <person name="Su Y.Y."/>
            <person name="Zhang Y.Q."/>
            <person name="Chen L.J."/>
            <person name="Yin Y."/>
            <person name="Lin M."/>
            <person name="Huang H."/>
            <person name="Deng H."/>
            <person name="Wang Z.W."/>
            <person name="Zhu S.L."/>
            <person name="Zhao X."/>
            <person name="Deng C."/>
            <person name="Niu S.C."/>
            <person name="Huang J."/>
            <person name="Wang M."/>
            <person name="Liu G.H."/>
            <person name="Yang H.J."/>
            <person name="Xiao X.J."/>
            <person name="Hsiao Y.Y."/>
            <person name="Wu W.L."/>
            <person name="Chen Y.Y."/>
            <person name="Mitsuda N."/>
            <person name="Ohme-Takagi M."/>
            <person name="Luo Y.B."/>
            <person name="Van de Peer Y."/>
            <person name="Liu Z.J."/>
        </authorList>
    </citation>
    <scope>NUCLEOTIDE SEQUENCE [LARGE SCALE GENOMIC DNA]</scope>
    <source>
        <tissue evidence="1">The whole plant</tissue>
    </source>
</reference>
<evidence type="ECO:0000313" key="2">
    <source>
        <dbReference type="Proteomes" id="UP000233837"/>
    </source>
</evidence>
<protein>
    <submittedName>
        <fullName evidence="1">Uncharacterized protein</fullName>
    </submittedName>
</protein>
<proteinExistence type="predicted"/>
<sequence>MCLVDRESGTGHRGRGVEWSREVQSWVFAHESRIAGSFAEVERMPGRSCRRNERQVQGREVQQILCERLCFCSLAQVLQLRVHVDSRGAVNKRERSVYRIAKSKSS</sequence>
<reference evidence="1 2" key="2">
    <citation type="journal article" date="2017" name="Nature">
        <title>The Apostasia genome and the evolution of orchids.</title>
        <authorList>
            <person name="Zhang G.Q."/>
            <person name="Liu K.W."/>
            <person name="Li Z."/>
            <person name="Lohaus R."/>
            <person name="Hsiao Y.Y."/>
            <person name="Niu S.C."/>
            <person name="Wang J.Y."/>
            <person name="Lin Y.C."/>
            <person name="Xu Q."/>
            <person name="Chen L.J."/>
            <person name="Yoshida K."/>
            <person name="Fujiwara S."/>
            <person name="Wang Z.W."/>
            <person name="Zhang Y.Q."/>
            <person name="Mitsuda N."/>
            <person name="Wang M."/>
            <person name="Liu G.H."/>
            <person name="Pecoraro L."/>
            <person name="Huang H.X."/>
            <person name="Xiao X.J."/>
            <person name="Lin M."/>
            <person name="Wu X.Y."/>
            <person name="Wu W.L."/>
            <person name="Chen Y.Y."/>
            <person name="Chang S.B."/>
            <person name="Sakamoto S."/>
            <person name="Ohme-Takagi M."/>
            <person name="Yagi M."/>
            <person name="Zeng S.J."/>
            <person name="Shen C.Y."/>
            <person name="Yeh C.M."/>
            <person name="Luo Y.B."/>
            <person name="Tsai W.C."/>
            <person name="Van de Peer Y."/>
            <person name="Liu Z.J."/>
        </authorList>
    </citation>
    <scope>NUCLEOTIDE SEQUENCE [LARGE SCALE GENOMIC DNA]</scope>
    <source>
        <tissue evidence="1">The whole plant</tissue>
    </source>
</reference>
<evidence type="ECO:0000313" key="1">
    <source>
        <dbReference type="EMBL" id="PKU75623.1"/>
    </source>
</evidence>
<organism evidence="1 2">
    <name type="scientific">Dendrobium catenatum</name>
    <dbReference type="NCBI Taxonomy" id="906689"/>
    <lineage>
        <taxon>Eukaryota</taxon>
        <taxon>Viridiplantae</taxon>
        <taxon>Streptophyta</taxon>
        <taxon>Embryophyta</taxon>
        <taxon>Tracheophyta</taxon>
        <taxon>Spermatophyta</taxon>
        <taxon>Magnoliopsida</taxon>
        <taxon>Liliopsida</taxon>
        <taxon>Asparagales</taxon>
        <taxon>Orchidaceae</taxon>
        <taxon>Epidendroideae</taxon>
        <taxon>Malaxideae</taxon>
        <taxon>Dendrobiinae</taxon>
        <taxon>Dendrobium</taxon>
    </lineage>
</organism>
<gene>
    <name evidence="1" type="ORF">MA16_Dca016104</name>
</gene>
<dbReference type="AlphaFoldDB" id="A0A2I0WIY3"/>